<keyword evidence="4" id="KW-1185">Reference proteome</keyword>
<comment type="caution">
    <text evidence="3">The sequence shown here is derived from an EMBL/GenBank/DDBJ whole genome shotgun (WGS) entry which is preliminary data.</text>
</comment>
<evidence type="ECO:0000313" key="4">
    <source>
        <dbReference type="Proteomes" id="UP001168877"/>
    </source>
</evidence>
<dbReference type="InterPro" id="IPR043502">
    <property type="entry name" value="DNA/RNA_pol_sf"/>
</dbReference>
<dbReference type="PANTHER" id="PTHR37984:SF5">
    <property type="entry name" value="PROTEIN NYNRIN-LIKE"/>
    <property type="match status" value="1"/>
</dbReference>
<dbReference type="SUPFAM" id="SSF56672">
    <property type="entry name" value="DNA/RNA polymerases"/>
    <property type="match status" value="1"/>
</dbReference>
<reference evidence="3" key="2">
    <citation type="submission" date="2023-06" db="EMBL/GenBank/DDBJ databases">
        <authorList>
            <person name="Swenson N.G."/>
            <person name="Wegrzyn J.L."/>
            <person name="Mcevoy S.L."/>
        </authorList>
    </citation>
    <scope>NUCLEOTIDE SEQUENCE</scope>
    <source>
        <strain evidence="3">NS2018</strain>
        <tissue evidence="3">Leaf</tissue>
    </source>
</reference>
<evidence type="ECO:0000259" key="2">
    <source>
        <dbReference type="Pfam" id="PF17919"/>
    </source>
</evidence>
<feature type="domain" description="Reverse transcriptase/retrotransposon-derived protein RNase H-like" evidence="2">
    <location>
        <begin position="15"/>
        <end position="103"/>
    </location>
</feature>
<dbReference type="InterPro" id="IPR041577">
    <property type="entry name" value="RT_RNaseH_2"/>
</dbReference>
<dbReference type="PANTHER" id="PTHR37984">
    <property type="entry name" value="PROTEIN CBG26694"/>
    <property type="match status" value="1"/>
</dbReference>
<dbReference type="Pfam" id="PF17919">
    <property type="entry name" value="RT_RNaseH_2"/>
    <property type="match status" value="1"/>
</dbReference>
<dbReference type="Proteomes" id="UP001168877">
    <property type="component" value="Unassembled WGS sequence"/>
</dbReference>
<gene>
    <name evidence="3" type="ORF">LWI29_024858</name>
</gene>
<accession>A0AA39RI72</accession>
<dbReference type="EMBL" id="JAUESC010000387">
    <property type="protein sequence ID" value="KAK0574516.1"/>
    <property type="molecule type" value="Genomic_DNA"/>
</dbReference>
<name>A0AA39RI72_ACESA</name>
<organism evidence="3 4">
    <name type="scientific">Acer saccharum</name>
    <name type="common">Sugar maple</name>
    <dbReference type="NCBI Taxonomy" id="4024"/>
    <lineage>
        <taxon>Eukaryota</taxon>
        <taxon>Viridiplantae</taxon>
        <taxon>Streptophyta</taxon>
        <taxon>Embryophyta</taxon>
        <taxon>Tracheophyta</taxon>
        <taxon>Spermatophyta</taxon>
        <taxon>Magnoliopsida</taxon>
        <taxon>eudicotyledons</taxon>
        <taxon>Gunneridae</taxon>
        <taxon>Pentapetalae</taxon>
        <taxon>rosids</taxon>
        <taxon>malvids</taxon>
        <taxon>Sapindales</taxon>
        <taxon>Sapindaceae</taxon>
        <taxon>Hippocastanoideae</taxon>
        <taxon>Acereae</taxon>
        <taxon>Acer</taxon>
    </lineage>
</organism>
<dbReference type="Gene3D" id="3.10.20.370">
    <property type="match status" value="1"/>
</dbReference>
<proteinExistence type="predicted"/>
<sequence>MAPITNCLKQWQLRWEEDQEKSFIDIKTKLSTAPVLTLLDFSRPFEVEMDASMIGIGAVLTQGGRPIEYFNEKLNETRQCWTTYELELFAIVCALHHWEHYLLQ</sequence>
<protein>
    <recommendedName>
        <fullName evidence="2">Reverse transcriptase/retrotransposon-derived protein RNase H-like domain-containing protein</fullName>
    </recommendedName>
</protein>
<dbReference type="GO" id="GO:0003824">
    <property type="term" value="F:catalytic activity"/>
    <property type="evidence" value="ECO:0007669"/>
    <property type="project" value="UniProtKB-KW"/>
</dbReference>
<reference evidence="3" key="1">
    <citation type="journal article" date="2022" name="Plant J.">
        <title>Strategies of tolerance reflected in two North American maple genomes.</title>
        <authorList>
            <person name="McEvoy S.L."/>
            <person name="Sezen U.U."/>
            <person name="Trouern-Trend A."/>
            <person name="McMahon S.M."/>
            <person name="Schaberg P.G."/>
            <person name="Yang J."/>
            <person name="Wegrzyn J.L."/>
            <person name="Swenson N.G."/>
        </authorList>
    </citation>
    <scope>NUCLEOTIDE SEQUENCE</scope>
    <source>
        <strain evidence="3">NS2018</strain>
    </source>
</reference>
<keyword evidence="1" id="KW-0511">Multifunctional enzyme</keyword>
<evidence type="ECO:0000313" key="3">
    <source>
        <dbReference type="EMBL" id="KAK0574516.1"/>
    </source>
</evidence>
<dbReference type="AlphaFoldDB" id="A0AA39RI72"/>
<dbReference type="InterPro" id="IPR050951">
    <property type="entry name" value="Retrovirus_Pol_polyprotein"/>
</dbReference>
<evidence type="ECO:0000256" key="1">
    <source>
        <dbReference type="ARBA" id="ARBA00023268"/>
    </source>
</evidence>